<dbReference type="PANTHER" id="PTHR47037">
    <property type="entry name" value="39S RIBOSOMAL PROTEIN L33, MITOCHONDRIAL"/>
    <property type="match status" value="1"/>
</dbReference>
<dbReference type="InterPro" id="IPR052008">
    <property type="entry name" value="Mitoribosomal_protein_bL33"/>
</dbReference>
<dbReference type="EMBL" id="KZ997269">
    <property type="protein sequence ID" value="RKO87647.1"/>
    <property type="molecule type" value="Genomic_DNA"/>
</dbReference>
<evidence type="ECO:0000256" key="3">
    <source>
        <dbReference type="ARBA" id="ARBA00022980"/>
    </source>
</evidence>
<dbReference type="NCBIfam" id="TIGR01023">
    <property type="entry name" value="rpmG_bact"/>
    <property type="match status" value="1"/>
</dbReference>
<evidence type="ECO:0000256" key="6">
    <source>
        <dbReference type="ARBA" id="ARBA00035275"/>
    </source>
</evidence>
<comment type="subcellular location">
    <subcellularLocation>
        <location evidence="1">Mitochondrion</location>
    </subcellularLocation>
</comment>
<organism evidence="7 8">
    <name type="scientific">Blyttiomyces helicus</name>
    <dbReference type="NCBI Taxonomy" id="388810"/>
    <lineage>
        <taxon>Eukaryota</taxon>
        <taxon>Fungi</taxon>
        <taxon>Fungi incertae sedis</taxon>
        <taxon>Chytridiomycota</taxon>
        <taxon>Chytridiomycota incertae sedis</taxon>
        <taxon>Chytridiomycetes</taxon>
        <taxon>Chytridiomycetes incertae sedis</taxon>
        <taxon>Blyttiomyces</taxon>
    </lineage>
</organism>
<dbReference type="InterPro" id="IPR001705">
    <property type="entry name" value="Ribosomal_bL33"/>
</dbReference>
<dbReference type="GO" id="GO:0003735">
    <property type="term" value="F:structural constituent of ribosome"/>
    <property type="evidence" value="ECO:0007669"/>
    <property type="project" value="InterPro"/>
</dbReference>
<dbReference type="OrthoDB" id="275534at2759"/>
<dbReference type="AlphaFoldDB" id="A0A4V1IQT2"/>
<protein>
    <recommendedName>
        <fullName evidence="6">Large ribosomal subunit protein bL33m</fullName>
    </recommendedName>
</protein>
<dbReference type="SUPFAM" id="SSF57829">
    <property type="entry name" value="Zn-binding ribosomal proteins"/>
    <property type="match status" value="1"/>
</dbReference>
<evidence type="ECO:0000256" key="2">
    <source>
        <dbReference type="ARBA" id="ARBA00007596"/>
    </source>
</evidence>
<accession>A0A4V1IQT2</accession>
<evidence type="ECO:0000256" key="4">
    <source>
        <dbReference type="ARBA" id="ARBA00023128"/>
    </source>
</evidence>
<gene>
    <name evidence="7" type="ORF">BDK51DRAFT_17508</name>
</gene>
<keyword evidence="5" id="KW-0687">Ribonucleoprotein</keyword>
<dbReference type="Pfam" id="PF00471">
    <property type="entry name" value="Ribosomal_L33"/>
    <property type="match status" value="1"/>
</dbReference>
<keyword evidence="3" id="KW-0689">Ribosomal protein</keyword>
<proteinExistence type="inferred from homology"/>
<keyword evidence="4" id="KW-0496">Mitochondrion</keyword>
<dbReference type="InterPro" id="IPR038584">
    <property type="entry name" value="Ribosomal_bL33_sf"/>
</dbReference>
<dbReference type="GO" id="GO:0006412">
    <property type="term" value="P:translation"/>
    <property type="evidence" value="ECO:0007669"/>
    <property type="project" value="InterPro"/>
</dbReference>
<dbReference type="PANTHER" id="PTHR47037:SF1">
    <property type="entry name" value="LARGE RIBOSOMAL SUBUNIT PROTEIN BL33M"/>
    <property type="match status" value="1"/>
</dbReference>
<evidence type="ECO:0000256" key="1">
    <source>
        <dbReference type="ARBA" id="ARBA00004173"/>
    </source>
</evidence>
<name>A0A4V1IQT2_9FUNG</name>
<evidence type="ECO:0000313" key="8">
    <source>
        <dbReference type="Proteomes" id="UP000269721"/>
    </source>
</evidence>
<evidence type="ECO:0000256" key="5">
    <source>
        <dbReference type="ARBA" id="ARBA00023274"/>
    </source>
</evidence>
<comment type="similarity">
    <text evidence="2">Belongs to the bacterial ribosomal protein bL33 family.</text>
</comment>
<dbReference type="Proteomes" id="UP000269721">
    <property type="component" value="Unassembled WGS sequence"/>
</dbReference>
<dbReference type="GO" id="GO:0005840">
    <property type="term" value="C:ribosome"/>
    <property type="evidence" value="ECO:0007669"/>
    <property type="project" value="UniProtKB-KW"/>
</dbReference>
<dbReference type="Gene3D" id="2.20.28.120">
    <property type="entry name" value="Ribosomal protein L33"/>
    <property type="match status" value="1"/>
</dbReference>
<reference evidence="8" key="1">
    <citation type="journal article" date="2018" name="Nat. Microbiol.">
        <title>Leveraging single-cell genomics to expand the fungal tree of life.</title>
        <authorList>
            <person name="Ahrendt S.R."/>
            <person name="Quandt C.A."/>
            <person name="Ciobanu D."/>
            <person name="Clum A."/>
            <person name="Salamov A."/>
            <person name="Andreopoulos B."/>
            <person name="Cheng J.F."/>
            <person name="Woyke T."/>
            <person name="Pelin A."/>
            <person name="Henrissat B."/>
            <person name="Reynolds N.K."/>
            <person name="Benny G.L."/>
            <person name="Smith M.E."/>
            <person name="James T.Y."/>
            <person name="Grigoriev I.V."/>
        </authorList>
    </citation>
    <scope>NUCLEOTIDE SEQUENCE [LARGE SCALE GENOMIC DNA]</scope>
</reference>
<dbReference type="GO" id="GO:1990904">
    <property type="term" value="C:ribonucleoprotein complex"/>
    <property type="evidence" value="ECO:0007669"/>
    <property type="project" value="UniProtKB-KW"/>
</dbReference>
<dbReference type="GO" id="GO:0005739">
    <property type="term" value="C:mitochondrion"/>
    <property type="evidence" value="ECO:0007669"/>
    <property type="project" value="UniProtKB-SubCell"/>
</dbReference>
<evidence type="ECO:0000313" key="7">
    <source>
        <dbReference type="EMBL" id="RKO87647.1"/>
    </source>
</evidence>
<dbReference type="InterPro" id="IPR011332">
    <property type="entry name" value="Ribosomal_zn-bd"/>
</dbReference>
<sequence length="80" mass="9074">MSVSANPLTNILHLTPPSRSIVLRLVSSAGTGFYYTTVRRRTLPKLSLMKYDPIVNKHVLFIEGRLIWGAVRRASPRREP</sequence>
<keyword evidence="8" id="KW-1185">Reference proteome</keyword>